<keyword evidence="5" id="KW-0805">Transcription regulation</keyword>
<evidence type="ECO:0000256" key="4">
    <source>
        <dbReference type="ARBA" id="ARBA00023012"/>
    </source>
</evidence>
<dbReference type="GO" id="GO:0006355">
    <property type="term" value="P:regulation of DNA-templated transcription"/>
    <property type="evidence" value="ECO:0007669"/>
    <property type="project" value="TreeGrafter"/>
</dbReference>
<feature type="domain" description="Response regulatory" evidence="9">
    <location>
        <begin position="109"/>
        <end position="223"/>
    </location>
</feature>
<dbReference type="InterPro" id="IPR039420">
    <property type="entry name" value="WalR-like"/>
</dbReference>
<dbReference type="GO" id="GO:0000156">
    <property type="term" value="F:phosphorelay response regulator activity"/>
    <property type="evidence" value="ECO:0007669"/>
    <property type="project" value="TreeGrafter"/>
</dbReference>
<keyword evidence="4" id="KW-0902">Two-component regulatory system</keyword>
<accession>A0A2A2KAS8</accession>
<name>A0A2A2KAS8_9BILA</name>
<dbReference type="GO" id="GO:0032993">
    <property type="term" value="C:protein-DNA complex"/>
    <property type="evidence" value="ECO:0007669"/>
    <property type="project" value="TreeGrafter"/>
</dbReference>
<dbReference type="InterPro" id="IPR001789">
    <property type="entry name" value="Sig_transdc_resp-reg_receiver"/>
</dbReference>
<dbReference type="PANTHER" id="PTHR48111">
    <property type="entry name" value="REGULATOR OF RPOS"/>
    <property type="match status" value="1"/>
</dbReference>
<keyword evidence="6" id="KW-0238">DNA-binding</keyword>
<dbReference type="AlphaFoldDB" id="A0A2A2KAS8"/>
<evidence type="ECO:0000256" key="1">
    <source>
        <dbReference type="ARBA" id="ARBA00004496"/>
    </source>
</evidence>
<organism evidence="10 11">
    <name type="scientific">Diploscapter pachys</name>
    <dbReference type="NCBI Taxonomy" id="2018661"/>
    <lineage>
        <taxon>Eukaryota</taxon>
        <taxon>Metazoa</taxon>
        <taxon>Ecdysozoa</taxon>
        <taxon>Nematoda</taxon>
        <taxon>Chromadorea</taxon>
        <taxon>Rhabditida</taxon>
        <taxon>Rhabditina</taxon>
        <taxon>Rhabditomorpha</taxon>
        <taxon>Rhabditoidea</taxon>
        <taxon>Rhabditidae</taxon>
        <taxon>Diploscapter</taxon>
    </lineage>
</organism>
<evidence type="ECO:0000256" key="6">
    <source>
        <dbReference type="ARBA" id="ARBA00023125"/>
    </source>
</evidence>
<evidence type="ECO:0000256" key="5">
    <source>
        <dbReference type="ARBA" id="ARBA00023015"/>
    </source>
</evidence>
<dbReference type="STRING" id="2018661.A0A2A2KAS8"/>
<evidence type="ECO:0000259" key="9">
    <source>
        <dbReference type="PROSITE" id="PS50110"/>
    </source>
</evidence>
<dbReference type="OrthoDB" id="5864793at2759"/>
<dbReference type="PANTHER" id="PTHR48111:SF35">
    <property type="entry name" value="TRANSCRIPTIONAL REGULATORY PROTEIN QSEB"/>
    <property type="match status" value="1"/>
</dbReference>
<evidence type="ECO:0000256" key="3">
    <source>
        <dbReference type="ARBA" id="ARBA00022553"/>
    </source>
</evidence>
<reference evidence="10 11" key="1">
    <citation type="journal article" date="2017" name="Curr. Biol.">
        <title>Genome architecture and evolution of a unichromosomal asexual nematode.</title>
        <authorList>
            <person name="Fradin H."/>
            <person name="Zegar C."/>
            <person name="Gutwein M."/>
            <person name="Lucas J."/>
            <person name="Kovtun M."/>
            <person name="Corcoran D."/>
            <person name="Baugh L.R."/>
            <person name="Kiontke K."/>
            <person name="Gunsalus K."/>
            <person name="Fitch D.H."/>
            <person name="Piano F."/>
        </authorList>
    </citation>
    <scope>NUCLEOTIDE SEQUENCE [LARGE SCALE GENOMIC DNA]</scope>
    <source>
        <strain evidence="10">PF1309</strain>
    </source>
</reference>
<dbReference type="SMART" id="SM00448">
    <property type="entry name" value="REC"/>
    <property type="match status" value="1"/>
</dbReference>
<dbReference type="EMBL" id="LIAE01009148">
    <property type="protein sequence ID" value="PAV70982.1"/>
    <property type="molecule type" value="Genomic_DNA"/>
</dbReference>
<evidence type="ECO:0000256" key="2">
    <source>
        <dbReference type="ARBA" id="ARBA00022490"/>
    </source>
</evidence>
<sequence length="240" mass="24286">MTTGVLRSPSTVIAPLASVAASDSESPTRIVVSAAICSALGRKVPGGDAGGGASSWCVNLPISETSRPMPISTAAAIPSHRHCADRPKVVAGGSVSGVSVACMMRLAGNEGGAEDDRGLADALTAAMVQRGLTVDLATDAEEAEAYLATAGHAAVLLDLGLPDDDGLAVLRRMRARGNTCPVLVLTARGGVDVRIRGLNDGADDILVKPFDPDELHARILAVLRRQGGYLGNALACGASG</sequence>
<feature type="modified residue" description="4-aspartylphosphate" evidence="8">
    <location>
        <position position="158"/>
    </location>
</feature>
<keyword evidence="7" id="KW-0804">Transcription</keyword>
<dbReference type="Gene3D" id="3.40.50.2300">
    <property type="match status" value="1"/>
</dbReference>
<proteinExistence type="predicted"/>
<keyword evidence="2" id="KW-0963">Cytoplasm</keyword>
<comment type="subcellular location">
    <subcellularLocation>
        <location evidence="1">Cytoplasm</location>
    </subcellularLocation>
</comment>
<comment type="caution">
    <text evidence="10">The sequence shown here is derived from an EMBL/GenBank/DDBJ whole genome shotgun (WGS) entry which is preliminary data.</text>
</comment>
<evidence type="ECO:0000313" key="11">
    <source>
        <dbReference type="Proteomes" id="UP000218231"/>
    </source>
</evidence>
<dbReference type="Pfam" id="PF00072">
    <property type="entry name" value="Response_reg"/>
    <property type="match status" value="1"/>
</dbReference>
<keyword evidence="3 8" id="KW-0597">Phosphoprotein</keyword>
<evidence type="ECO:0000256" key="7">
    <source>
        <dbReference type="ARBA" id="ARBA00023163"/>
    </source>
</evidence>
<dbReference type="SUPFAM" id="SSF52172">
    <property type="entry name" value="CheY-like"/>
    <property type="match status" value="1"/>
</dbReference>
<dbReference type="InterPro" id="IPR011006">
    <property type="entry name" value="CheY-like_superfamily"/>
</dbReference>
<keyword evidence="11" id="KW-1185">Reference proteome</keyword>
<dbReference type="PROSITE" id="PS50110">
    <property type="entry name" value="RESPONSE_REGULATORY"/>
    <property type="match status" value="1"/>
</dbReference>
<gene>
    <name evidence="10" type="ORF">WR25_26037</name>
</gene>
<dbReference type="Proteomes" id="UP000218231">
    <property type="component" value="Unassembled WGS sequence"/>
</dbReference>
<protein>
    <recommendedName>
        <fullName evidence="9">Response regulatory domain-containing protein</fullName>
    </recommendedName>
</protein>
<dbReference type="GO" id="GO:0005829">
    <property type="term" value="C:cytosol"/>
    <property type="evidence" value="ECO:0007669"/>
    <property type="project" value="TreeGrafter"/>
</dbReference>
<dbReference type="GO" id="GO:0000976">
    <property type="term" value="F:transcription cis-regulatory region binding"/>
    <property type="evidence" value="ECO:0007669"/>
    <property type="project" value="TreeGrafter"/>
</dbReference>
<evidence type="ECO:0000313" key="10">
    <source>
        <dbReference type="EMBL" id="PAV70982.1"/>
    </source>
</evidence>
<evidence type="ECO:0000256" key="8">
    <source>
        <dbReference type="PROSITE-ProRule" id="PRU00169"/>
    </source>
</evidence>